<feature type="domain" description="Cellulose-binding Sde182 nucleoside hydrolase-like" evidence="3">
    <location>
        <begin position="46"/>
        <end position="373"/>
    </location>
</feature>
<evidence type="ECO:0000256" key="2">
    <source>
        <dbReference type="SAM" id="SignalP"/>
    </source>
</evidence>
<dbReference type="InterPro" id="IPR013783">
    <property type="entry name" value="Ig-like_fold"/>
</dbReference>
<dbReference type="Gene3D" id="3.90.245.10">
    <property type="entry name" value="Ribonucleoside hydrolase-like"/>
    <property type="match status" value="1"/>
</dbReference>
<sequence length="532" mass="59011">MATGKTRGAAAAAALLAVLTLGTTEPSAAAAKPPTPAPAQGDHRPRTIVTTDPELDDSNSLVRYLLHSSDFDTEGIIYASSQFHWKGDGKGTKWWQPGREYDRFGLSGLCPCTSWRWSEDERFIHDAVDRYAKAYGNLKTHDPGYPTPDYLRSRIKVGNVQFDSDISLSGDSPGSDRIKDVLLDDEGGPVYLMAWGGPSTIARALKSIQLEYQGTPRWPAIQRKVTEKAVIVSFGTQDYSYRDYISVSWPGIELRQASTDTWGYGARDVALPGHAKYLTADWTRKNVSGVGPFGDFYRVWGDGKQMVKGDIFDHFGFAGLTTEELRARGYLVWTPPQQQGSWISEGDTSTFLSLLDNGLRSREHPGYGGWGGRLERNPDDPSEWSSEGVADRDADGDTPPDYAAQRWFGDAQQDFAARLRWTVTPDYDDANHHPEVSVRGRRDVTARPGQRVDLHARATDPDGDALSYRWWQYREAGSYPKAVDIGRSDSARATLEVPRDAKRGQTIHAIVEVADDGEPSLTSYQRVVITVR</sequence>
<evidence type="ECO:0000259" key="4">
    <source>
        <dbReference type="Pfam" id="PF21027"/>
    </source>
</evidence>
<feature type="region of interest" description="Disordered" evidence="1">
    <location>
        <begin position="366"/>
        <end position="399"/>
    </location>
</feature>
<evidence type="ECO:0000256" key="1">
    <source>
        <dbReference type="SAM" id="MobiDB-lite"/>
    </source>
</evidence>
<dbReference type="GO" id="GO:0005975">
    <property type="term" value="P:carbohydrate metabolic process"/>
    <property type="evidence" value="ECO:0007669"/>
    <property type="project" value="UniProtKB-ARBA"/>
</dbReference>
<gene>
    <name evidence="5" type="ORF">G5C51_01555</name>
</gene>
<protein>
    <submittedName>
        <fullName evidence="5">DUF1593 domain-containing protein</fullName>
    </submittedName>
</protein>
<comment type="caution">
    <text evidence="5">The sequence shown here is derived from an EMBL/GenBank/DDBJ whole genome shotgun (WGS) entry which is preliminary data.</text>
</comment>
<accession>A0A6G4TUC1</accession>
<dbReference type="InterPro" id="IPR048527">
    <property type="entry name" value="Sde182_C"/>
</dbReference>
<dbReference type="Proteomes" id="UP000481583">
    <property type="component" value="Unassembled WGS sequence"/>
</dbReference>
<feature type="region of interest" description="Disordered" evidence="1">
    <location>
        <begin position="25"/>
        <end position="46"/>
    </location>
</feature>
<organism evidence="5 6">
    <name type="scientific">Streptomyces coryli</name>
    <dbReference type="NCBI Taxonomy" id="1128680"/>
    <lineage>
        <taxon>Bacteria</taxon>
        <taxon>Bacillati</taxon>
        <taxon>Actinomycetota</taxon>
        <taxon>Actinomycetes</taxon>
        <taxon>Kitasatosporales</taxon>
        <taxon>Streptomycetaceae</taxon>
        <taxon>Streptomyces</taxon>
    </lineage>
</organism>
<dbReference type="Gene3D" id="2.60.40.10">
    <property type="entry name" value="Immunoglobulins"/>
    <property type="match status" value="1"/>
</dbReference>
<dbReference type="Pfam" id="PF21027">
    <property type="entry name" value="Sde0182_C"/>
    <property type="match status" value="1"/>
</dbReference>
<reference evidence="5 6" key="1">
    <citation type="submission" date="2020-02" db="EMBL/GenBank/DDBJ databases">
        <title>Whole-genome analyses of novel actinobacteria.</title>
        <authorList>
            <person name="Sahin N."/>
        </authorList>
    </citation>
    <scope>NUCLEOTIDE SEQUENCE [LARGE SCALE GENOMIC DNA]</scope>
    <source>
        <strain evidence="5 6">A7024</strain>
    </source>
</reference>
<dbReference type="InterPro" id="IPR011483">
    <property type="entry name" value="Sde182_NH-like"/>
</dbReference>
<dbReference type="GO" id="GO:0016799">
    <property type="term" value="F:hydrolase activity, hydrolyzing N-glycosyl compounds"/>
    <property type="evidence" value="ECO:0007669"/>
    <property type="project" value="InterPro"/>
</dbReference>
<feature type="signal peptide" evidence="2">
    <location>
        <begin position="1"/>
        <end position="30"/>
    </location>
</feature>
<dbReference type="InterPro" id="IPR036452">
    <property type="entry name" value="Ribo_hydro-like"/>
</dbReference>
<feature type="chain" id="PRO_5039028053" evidence="2">
    <location>
        <begin position="31"/>
        <end position="532"/>
    </location>
</feature>
<proteinExistence type="predicted"/>
<dbReference type="RefSeq" id="WP_165230211.1">
    <property type="nucleotide sequence ID" value="NZ_JAAKZV010000003.1"/>
</dbReference>
<keyword evidence="6" id="KW-1185">Reference proteome</keyword>
<evidence type="ECO:0000313" key="6">
    <source>
        <dbReference type="Proteomes" id="UP000481583"/>
    </source>
</evidence>
<dbReference type="EMBL" id="JAAKZV010000003">
    <property type="protein sequence ID" value="NGN62591.1"/>
    <property type="molecule type" value="Genomic_DNA"/>
</dbReference>
<dbReference type="Pfam" id="PF07632">
    <property type="entry name" value="Sde182_NH-like"/>
    <property type="match status" value="1"/>
</dbReference>
<keyword evidence="2" id="KW-0732">Signal</keyword>
<feature type="domain" description="Cellulose-binding Sde182 C-terminal" evidence="4">
    <location>
        <begin position="452"/>
        <end position="531"/>
    </location>
</feature>
<evidence type="ECO:0000313" key="5">
    <source>
        <dbReference type="EMBL" id="NGN62591.1"/>
    </source>
</evidence>
<evidence type="ECO:0000259" key="3">
    <source>
        <dbReference type="Pfam" id="PF07632"/>
    </source>
</evidence>
<name>A0A6G4TUC1_9ACTN</name>
<dbReference type="AlphaFoldDB" id="A0A6G4TUC1"/>